<keyword evidence="3" id="KW-1185">Reference proteome</keyword>
<dbReference type="EnsemblPlants" id="TuG1812G0400001984.01.T03">
    <property type="protein sequence ID" value="TuG1812G0400001984.01.T03.cds295022"/>
    <property type="gene ID" value="TuG1812G0400001984.01"/>
</dbReference>
<dbReference type="EnsemblPlants" id="TuG1812G0400001984.01.T02">
    <property type="protein sequence ID" value="TuG1812G0400001984.01.T02.cds295022"/>
    <property type="gene ID" value="TuG1812G0400001984.01"/>
</dbReference>
<dbReference type="Proteomes" id="UP000015106">
    <property type="component" value="Chromosome 4"/>
</dbReference>
<sequence>MPELCFPPESPRRQLAHQIPCSAAVSPRHLSAPRPPRPPPRPRSSTSPARSIRLTSVDRSTQPPAPLFPTRASPPISMATTQSTPPTLPCQILRSFLSR</sequence>
<evidence type="ECO:0000256" key="1">
    <source>
        <dbReference type="SAM" id="MobiDB-lite"/>
    </source>
</evidence>
<feature type="compositionally biased region" description="Polar residues" evidence="1">
    <location>
        <begin position="53"/>
        <end position="62"/>
    </location>
</feature>
<dbReference type="AlphaFoldDB" id="A0A8R7Q375"/>
<accession>A0A8R7Q375</accession>
<dbReference type="EnsemblPlants" id="TuG1812G0400001984.01.T01">
    <property type="protein sequence ID" value="TuG1812G0400001984.01.T01.cds295022"/>
    <property type="gene ID" value="TuG1812G0400001984.01"/>
</dbReference>
<feature type="region of interest" description="Disordered" evidence="1">
    <location>
        <begin position="24"/>
        <end position="88"/>
    </location>
</feature>
<feature type="compositionally biased region" description="Pro residues" evidence="1">
    <location>
        <begin position="33"/>
        <end position="42"/>
    </location>
</feature>
<dbReference type="Gramene" id="TuG1812G0400001984.01.T02">
    <property type="protein sequence ID" value="TuG1812G0400001984.01.T02.cds295022"/>
    <property type="gene ID" value="TuG1812G0400001984.01"/>
</dbReference>
<reference evidence="3" key="1">
    <citation type="journal article" date="2013" name="Nature">
        <title>Draft genome of the wheat A-genome progenitor Triticum urartu.</title>
        <authorList>
            <person name="Ling H.Q."/>
            <person name="Zhao S."/>
            <person name="Liu D."/>
            <person name="Wang J."/>
            <person name="Sun H."/>
            <person name="Zhang C."/>
            <person name="Fan H."/>
            <person name="Li D."/>
            <person name="Dong L."/>
            <person name="Tao Y."/>
            <person name="Gao C."/>
            <person name="Wu H."/>
            <person name="Li Y."/>
            <person name="Cui Y."/>
            <person name="Guo X."/>
            <person name="Zheng S."/>
            <person name="Wang B."/>
            <person name="Yu K."/>
            <person name="Liang Q."/>
            <person name="Yang W."/>
            <person name="Lou X."/>
            <person name="Chen J."/>
            <person name="Feng M."/>
            <person name="Jian J."/>
            <person name="Zhang X."/>
            <person name="Luo G."/>
            <person name="Jiang Y."/>
            <person name="Liu J."/>
            <person name="Wang Z."/>
            <person name="Sha Y."/>
            <person name="Zhang B."/>
            <person name="Wu H."/>
            <person name="Tang D."/>
            <person name="Shen Q."/>
            <person name="Xue P."/>
            <person name="Zou S."/>
            <person name="Wang X."/>
            <person name="Liu X."/>
            <person name="Wang F."/>
            <person name="Yang Y."/>
            <person name="An X."/>
            <person name="Dong Z."/>
            <person name="Zhang K."/>
            <person name="Zhang X."/>
            <person name="Luo M.C."/>
            <person name="Dvorak J."/>
            <person name="Tong Y."/>
            <person name="Wang J."/>
            <person name="Yang H."/>
            <person name="Li Z."/>
            <person name="Wang D."/>
            <person name="Zhang A."/>
            <person name="Wang J."/>
        </authorList>
    </citation>
    <scope>NUCLEOTIDE SEQUENCE</scope>
    <source>
        <strain evidence="3">cv. G1812</strain>
    </source>
</reference>
<reference evidence="2" key="3">
    <citation type="submission" date="2022-06" db="UniProtKB">
        <authorList>
            <consortium name="EnsemblPlants"/>
        </authorList>
    </citation>
    <scope>IDENTIFICATION</scope>
</reference>
<organism evidence="2 3">
    <name type="scientific">Triticum urartu</name>
    <name type="common">Red wild einkorn</name>
    <name type="synonym">Crithodium urartu</name>
    <dbReference type="NCBI Taxonomy" id="4572"/>
    <lineage>
        <taxon>Eukaryota</taxon>
        <taxon>Viridiplantae</taxon>
        <taxon>Streptophyta</taxon>
        <taxon>Embryophyta</taxon>
        <taxon>Tracheophyta</taxon>
        <taxon>Spermatophyta</taxon>
        <taxon>Magnoliopsida</taxon>
        <taxon>Liliopsida</taxon>
        <taxon>Poales</taxon>
        <taxon>Poaceae</taxon>
        <taxon>BOP clade</taxon>
        <taxon>Pooideae</taxon>
        <taxon>Triticodae</taxon>
        <taxon>Triticeae</taxon>
        <taxon>Triticinae</taxon>
        <taxon>Triticum</taxon>
    </lineage>
</organism>
<name>A0A8R7Q375_TRIUA</name>
<protein>
    <submittedName>
        <fullName evidence="2">Uncharacterized protein</fullName>
    </submittedName>
</protein>
<dbReference type="Gramene" id="TuG1812G0400001984.01.T03">
    <property type="protein sequence ID" value="TuG1812G0400001984.01.T03.cds295022"/>
    <property type="gene ID" value="TuG1812G0400001984.01"/>
</dbReference>
<reference evidence="2" key="2">
    <citation type="submission" date="2018-03" db="EMBL/GenBank/DDBJ databases">
        <title>The Triticum urartu genome reveals the dynamic nature of wheat genome evolution.</title>
        <authorList>
            <person name="Ling H."/>
            <person name="Ma B."/>
            <person name="Shi X."/>
            <person name="Liu H."/>
            <person name="Dong L."/>
            <person name="Sun H."/>
            <person name="Cao Y."/>
            <person name="Gao Q."/>
            <person name="Zheng S."/>
            <person name="Li Y."/>
            <person name="Yu Y."/>
            <person name="Du H."/>
            <person name="Qi M."/>
            <person name="Li Y."/>
            <person name="Yu H."/>
            <person name="Cui Y."/>
            <person name="Wang N."/>
            <person name="Chen C."/>
            <person name="Wu H."/>
            <person name="Zhao Y."/>
            <person name="Zhang J."/>
            <person name="Li Y."/>
            <person name="Zhou W."/>
            <person name="Zhang B."/>
            <person name="Hu W."/>
            <person name="Eijk M."/>
            <person name="Tang J."/>
            <person name="Witsenboer H."/>
            <person name="Zhao S."/>
            <person name="Li Z."/>
            <person name="Zhang A."/>
            <person name="Wang D."/>
            <person name="Liang C."/>
        </authorList>
    </citation>
    <scope>NUCLEOTIDE SEQUENCE [LARGE SCALE GENOMIC DNA]</scope>
    <source>
        <strain evidence="2">cv. G1812</strain>
    </source>
</reference>
<proteinExistence type="predicted"/>
<evidence type="ECO:0000313" key="2">
    <source>
        <dbReference type="EnsemblPlants" id="TuG1812G0400001984.01.T02.cds295022"/>
    </source>
</evidence>
<dbReference type="Gramene" id="TuG1812G0400001984.01.T01">
    <property type="protein sequence ID" value="TuG1812G0400001984.01.T01.cds295022"/>
    <property type="gene ID" value="TuG1812G0400001984.01"/>
</dbReference>
<evidence type="ECO:0000313" key="3">
    <source>
        <dbReference type="Proteomes" id="UP000015106"/>
    </source>
</evidence>